<dbReference type="SMART" id="SM00248">
    <property type="entry name" value="ANK"/>
    <property type="match status" value="2"/>
</dbReference>
<feature type="compositionally biased region" description="Acidic residues" evidence="7">
    <location>
        <begin position="880"/>
        <end position="894"/>
    </location>
</feature>
<feature type="compositionally biased region" description="Low complexity" evidence="7">
    <location>
        <begin position="961"/>
        <end position="982"/>
    </location>
</feature>
<dbReference type="PANTHER" id="PTHR46097:SF3">
    <property type="entry name" value="ARF GTPASE-ACTIVATING PROTEIN GIT"/>
    <property type="match status" value="1"/>
</dbReference>
<feature type="region of interest" description="Disordered" evidence="7">
    <location>
        <begin position="494"/>
        <end position="560"/>
    </location>
</feature>
<organism evidence="9 10">
    <name type="scientific">Fasciolopsis buskii</name>
    <dbReference type="NCBI Taxonomy" id="27845"/>
    <lineage>
        <taxon>Eukaryota</taxon>
        <taxon>Metazoa</taxon>
        <taxon>Spiralia</taxon>
        <taxon>Lophotrochozoa</taxon>
        <taxon>Platyhelminthes</taxon>
        <taxon>Trematoda</taxon>
        <taxon>Digenea</taxon>
        <taxon>Plagiorchiida</taxon>
        <taxon>Echinostomata</taxon>
        <taxon>Echinostomatoidea</taxon>
        <taxon>Fasciolidae</taxon>
        <taxon>Fasciolopsis</taxon>
    </lineage>
</organism>
<proteinExistence type="predicted"/>
<keyword evidence="4 5" id="KW-0040">ANK repeat</keyword>
<dbReference type="InterPro" id="IPR047161">
    <property type="entry name" value="GIT-like"/>
</dbReference>
<keyword evidence="1" id="KW-0343">GTPase activation</keyword>
<dbReference type="GO" id="GO:0005096">
    <property type="term" value="F:GTPase activator activity"/>
    <property type="evidence" value="ECO:0007669"/>
    <property type="project" value="UniProtKB-KW"/>
</dbReference>
<dbReference type="PROSITE" id="PS50297">
    <property type="entry name" value="ANK_REP_REGION"/>
    <property type="match status" value="1"/>
</dbReference>
<dbReference type="GO" id="GO:0007420">
    <property type="term" value="P:brain development"/>
    <property type="evidence" value="ECO:0007669"/>
    <property type="project" value="InterPro"/>
</dbReference>
<dbReference type="Gene3D" id="1.25.40.20">
    <property type="entry name" value="Ankyrin repeat-containing domain"/>
    <property type="match status" value="1"/>
</dbReference>
<dbReference type="EMBL" id="LUCM01000452">
    <property type="protein sequence ID" value="KAA0200531.1"/>
    <property type="molecule type" value="Genomic_DNA"/>
</dbReference>
<evidence type="ECO:0000256" key="2">
    <source>
        <dbReference type="ARBA" id="ARBA00022737"/>
    </source>
</evidence>
<feature type="region of interest" description="Disordered" evidence="7">
    <location>
        <begin position="929"/>
        <end position="982"/>
    </location>
</feature>
<evidence type="ECO:0000256" key="3">
    <source>
        <dbReference type="ARBA" id="ARBA00022771"/>
    </source>
</evidence>
<accession>A0A8E0S9D8</accession>
<keyword evidence="3" id="KW-0479">Metal-binding</keyword>
<evidence type="ECO:0000256" key="6">
    <source>
        <dbReference type="SAM" id="Coils"/>
    </source>
</evidence>
<feature type="domain" description="GIT Spa2 homology (SHD)" evidence="8">
    <location>
        <begin position="289"/>
        <end position="319"/>
    </location>
</feature>
<feature type="region of interest" description="Disordered" evidence="7">
    <location>
        <begin position="827"/>
        <end position="906"/>
    </location>
</feature>
<dbReference type="Pfam" id="PF08518">
    <property type="entry name" value="GIT_SHD"/>
    <property type="match status" value="2"/>
</dbReference>
<sequence>MVRYLAAACANRYWEHVLYEPMLATAQQQQHTSSRAADKPTQTRKPNPTDPMHPTKADFIREKYLFLGFFKKPRNISLDDLNQQLHASVRTNVLETSLYLLALGANPNFIHPTKGTSPMHVACHYGQLGQVEILLAYGADVCLRDCRGQTPVDVALDKALAAVEAIRSVSTADLSHEQKLRYSWSPLVDTLVNAYYEVTDSLAYFLSRRVPDHRSAVLGPSAKSSPALSTRHGAKTSLSTSSSISSGTAVSSLNGHFLISTPLLLLHTGNGDLNGSLSGGALDDWIQEARRRLNQLPNMAFEDLCVDVYDEADRRLTNSFLEVIDTEVKNHDKHGSRQTNGSRRDVGQVPAPPPHKLTPSTNRSLTLYFLPPNTAYSSVRNQARQKLGRLSTVEFHTLVLDILTEVSARLLPLFPPILSTPSVLNGVSSDCSKNTKIYTAYLSTRPVELDPTGLPIHSAPSRSIPLPPPPHPLSASNHPGAEVDLSMDQNQAEPVTITNHSSSHISGLDPGTDSKRIEEDKSQSAKSFARPSIVGSAALEKSKRTAGGRTVGRRDKDDPVYDQVAAESDLLSSFSVADSKTTQSSIPSTEEFDSPRQLTIRTGHDEDVTHHGHSKDELSTSSPTSVTSASPSGLNAPSVEDNSSDVTSLSITSRPGPIPGSRRLHLAHTSRVSKHRASVPSPHTPSFGSSDLVLSPILEAANLATTTTSTHQISLHSRLSRTTEHGESFMTPVATQTTPHLDETESGSSRRDYVQPCCVAARNEVDRLRRENAQLRTQVSELELSKENVDYRLKDLEERMKELGQTVDLLREEKSALMAAFSAGMVKTHSPPRVHKILSPTGHLHESSPSPLEVSPTGQRREQRGSSRSPPGTHHTLDALSEEYEEDQINEEYCSESAGPDKSTETGNYAIGSQCLDSGILLRQGILRASSGSRGGSPATGTPGGQSTTHSPVGRATEALSSVTTSTTMAVTKSTPSTNSAASNSYVNVTRIAPRVPPKPTMMQSTSSHLSQLNTKDRIGPRTVTTVVSGQRFNVPNSESPSTSSVLQEDGYIAPNATGSPSPAPVFASARSGPDMSGQTGPVSLNFRSSSPPTGLVGARLIQREELQKQHAQILASIAALPDYDAAATVVADGKRSTMSTPGVVSSTNAAKSTGSLAAGWAAPSSDKVVRCVEAIIVRIRSLVQLANGDRIGDCVNCSLLIQAAVQDILNLFPPLNQCPPKVAAALSDLSGASQSLRPHCEQMSRRTGGAEQIGQKALAPDVNILIRHAHQIAKAAKELLSIFQRAQ</sequence>
<dbReference type="GO" id="GO:0032012">
    <property type="term" value="P:regulation of ARF protein signal transduction"/>
    <property type="evidence" value="ECO:0007669"/>
    <property type="project" value="InterPro"/>
</dbReference>
<dbReference type="Pfam" id="PF12796">
    <property type="entry name" value="Ank_2"/>
    <property type="match status" value="1"/>
</dbReference>
<feature type="compositionally biased region" description="Low complexity" evidence="7">
    <location>
        <begin position="236"/>
        <end position="245"/>
    </location>
</feature>
<feature type="domain" description="GIT Spa2 homology (SHD)" evidence="8">
    <location>
        <begin position="383"/>
        <end position="413"/>
    </location>
</feature>
<feature type="region of interest" description="Disordered" evidence="7">
    <location>
        <begin position="328"/>
        <end position="362"/>
    </location>
</feature>
<keyword evidence="3" id="KW-0863">Zinc-finger</keyword>
<dbReference type="OrthoDB" id="5588096at2759"/>
<comment type="caution">
    <text evidence="9">The sequence shown here is derived from an EMBL/GenBank/DDBJ whole genome shotgun (WGS) entry which is preliminary data.</text>
</comment>
<keyword evidence="10" id="KW-1185">Reference proteome</keyword>
<dbReference type="GO" id="GO:0008270">
    <property type="term" value="F:zinc ion binding"/>
    <property type="evidence" value="ECO:0007669"/>
    <property type="project" value="UniProtKB-KW"/>
</dbReference>
<dbReference type="Proteomes" id="UP000728185">
    <property type="component" value="Unassembled WGS sequence"/>
</dbReference>
<feature type="repeat" description="ANK" evidence="5">
    <location>
        <begin position="114"/>
        <end position="146"/>
    </location>
</feature>
<gene>
    <name evidence="9" type="ORF">FBUS_06370</name>
</gene>
<feature type="region of interest" description="Disordered" evidence="7">
    <location>
        <begin position="217"/>
        <end position="245"/>
    </location>
</feature>
<feature type="compositionally biased region" description="Polar residues" evidence="7">
    <location>
        <begin position="494"/>
        <end position="505"/>
    </location>
</feature>
<protein>
    <submittedName>
        <fullName evidence="9">ARF GTPase-activating protein GIT2</fullName>
    </submittedName>
</protein>
<dbReference type="PANTHER" id="PTHR46097">
    <property type="entry name" value="G PROTEIN-COUPLED RECEPTOR KINASE INTERACTING ARFGAP"/>
    <property type="match status" value="1"/>
</dbReference>
<evidence type="ECO:0000313" key="9">
    <source>
        <dbReference type="EMBL" id="KAA0200531.1"/>
    </source>
</evidence>
<dbReference type="GO" id="GO:0036465">
    <property type="term" value="P:synaptic vesicle recycling"/>
    <property type="evidence" value="ECO:0007669"/>
    <property type="project" value="TreeGrafter"/>
</dbReference>
<evidence type="ECO:0000259" key="8">
    <source>
        <dbReference type="SMART" id="SM00555"/>
    </source>
</evidence>
<feature type="compositionally biased region" description="Polar residues" evidence="7">
    <location>
        <begin position="640"/>
        <end position="653"/>
    </location>
</feature>
<feature type="compositionally biased region" description="Basic and acidic residues" evidence="7">
    <location>
        <begin position="602"/>
        <end position="618"/>
    </location>
</feature>
<dbReference type="PROSITE" id="PS50088">
    <property type="entry name" value="ANK_REPEAT"/>
    <property type="match status" value="1"/>
</dbReference>
<evidence type="ECO:0000256" key="1">
    <source>
        <dbReference type="ARBA" id="ARBA00022468"/>
    </source>
</evidence>
<keyword evidence="6" id="KW-0175">Coiled coil</keyword>
<feature type="region of interest" description="Disordered" evidence="7">
    <location>
        <begin position="28"/>
        <end position="54"/>
    </location>
</feature>
<evidence type="ECO:0000256" key="4">
    <source>
        <dbReference type="ARBA" id="ARBA00023043"/>
    </source>
</evidence>
<evidence type="ECO:0000313" key="10">
    <source>
        <dbReference type="Proteomes" id="UP000728185"/>
    </source>
</evidence>
<feature type="compositionally biased region" description="Low complexity" evidence="7">
    <location>
        <begin position="619"/>
        <end position="632"/>
    </location>
</feature>
<name>A0A8E0S9D8_9TREM</name>
<dbReference type="InterPro" id="IPR022018">
    <property type="entry name" value="GIT1_C"/>
</dbReference>
<keyword evidence="2" id="KW-0677">Repeat</keyword>
<feature type="compositionally biased region" description="Polar residues" evidence="7">
    <location>
        <begin position="576"/>
        <end position="588"/>
    </location>
</feature>
<dbReference type="GO" id="GO:0098793">
    <property type="term" value="C:presynapse"/>
    <property type="evidence" value="ECO:0007669"/>
    <property type="project" value="GOC"/>
</dbReference>
<feature type="compositionally biased region" description="Low complexity" evidence="7">
    <location>
        <begin position="929"/>
        <end position="941"/>
    </location>
</feature>
<dbReference type="GO" id="GO:0008277">
    <property type="term" value="P:regulation of G protein-coupled receptor signaling pathway"/>
    <property type="evidence" value="ECO:0007669"/>
    <property type="project" value="TreeGrafter"/>
</dbReference>
<reference evidence="9" key="1">
    <citation type="submission" date="2019-05" db="EMBL/GenBank/DDBJ databases">
        <title>Annotation for the trematode Fasciolopsis buski.</title>
        <authorList>
            <person name="Choi Y.-J."/>
        </authorList>
    </citation>
    <scope>NUCLEOTIDE SEQUENCE</scope>
    <source>
        <strain evidence="9">HT</strain>
        <tissue evidence="9">Whole worm</tissue>
    </source>
</reference>
<dbReference type="SMART" id="SM00555">
    <property type="entry name" value="GIT"/>
    <property type="match status" value="2"/>
</dbReference>
<dbReference type="Pfam" id="PF12205">
    <property type="entry name" value="GIT1_C"/>
    <property type="match status" value="1"/>
</dbReference>
<dbReference type="GO" id="GO:0031267">
    <property type="term" value="F:small GTPase binding"/>
    <property type="evidence" value="ECO:0007669"/>
    <property type="project" value="TreeGrafter"/>
</dbReference>
<evidence type="ECO:0000256" key="7">
    <source>
        <dbReference type="SAM" id="MobiDB-lite"/>
    </source>
</evidence>
<dbReference type="SUPFAM" id="SSF48403">
    <property type="entry name" value="Ankyrin repeat"/>
    <property type="match status" value="1"/>
</dbReference>
<feature type="compositionally biased region" description="Basic residues" evidence="7">
    <location>
        <begin position="662"/>
        <end position="677"/>
    </location>
</feature>
<dbReference type="InterPro" id="IPR002110">
    <property type="entry name" value="Ankyrin_rpt"/>
</dbReference>
<dbReference type="InterPro" id="IPR013724">
    <property type="entry name" value="GIT_SHD"/>
</dbReference>
<feature type="region of interest" description="Disordered" evidence="7">
    <location>
        <begin position="452"/>
        <end position="482"/>
    </location>
</feature>
<evidence type="ECO:0000256" key="5">
    <source>
        <dbReference type="PROSITE-ProRule" id="PRU00023"/>
    </source>
</evidence>
<dbReference type="Gene3D" id="1.20.120.330">
    <property type="entry name" value="Nucleotidyltransferases domain 2"/>
    <property type="match status" value="1"/>
</dbReference>
<feature type="compositionally biased region" description="Basic and acidic residues" evidence="7">
    <location>
        <begin position="512"/>
        <end position="523"/>
    </location>
</feature>
<dbReference type="InterPro" id="IPR036770">
    <property type="entry name" value="Ankyrin_rpt-contain_sf"/>
</dbReference>
<keyword evidence="3" id="KW-0862">Zinc</keyword>
<feature type="coiled-coil region" evidence="6">
    <location>
        <begin position="758"/>
        <end position="820"/>
    </location>
</feature>
<feature type="region of interest" description="Disordered" evidence="7">
    <location>
        <begin position="576"/>
        <end position="687"/>
    </location>
</feature>